<sequence length="82" mass="8986">MTVSVIMEQIPKRAPQNAGERFLLQGHRSDLTSSRHVQSSSQRIRRLGFSQRPLPLTPRASVLTSPMPPPCSSSSLSSSVTK</sequence>
<evidence type="ECO:0000313" key="2">
    <source>
        <dbReference type="EMBL" id="TNN45494.1"/>
    </source>
</evidence>
<protein>
    <submittedName>
        <fullName evidence="2">Uncharacterized protein</fullName>
    </submittedName>
</protein>
<evidence type="ECO:0000313" key="3">
    <source>
        <dbReference type="Proteomes" id="UP000314294"/>
    </source>
</evidence>
<gene>
    <name evidence="2" type="ORF">EYF80_044311</name>
</gene>
<feature type="compositionally biased region" description="Low complexity" evidence="1">
    <location>
        <begin position="72"/>
        <end position="82"/>
    </location>
</feature>
<accession>A0A4Z2FY78</accession>
<feature type="compositionally biased region" description="Polar residues" evidence="1">
    <location>
        <begin position="31"/>
        <end position="42"/>
    </location>
</feature>
<organism evidence="2 3">
    <name type="scientific">Liparis tanakae</name>
    <name type="common">Tanaka's snailfish</name>
    <dbReference type="NCBI Taxonomy" id="230148"/>
    <lineage>
        <taxon>Eukaryota</taxon>
        <taxon>Metazoa</taxon>
        <taxon>Chordata</taxon>
        <taxon>Craniata</taxon>
        <taxon>Vertebrata</taxon>
        <taxon>Euteleostomi</taxon>
        <taxon>Actinopterygii</taxon>
        <taxon>Neopterygii</taxon>
        <taxon>Teleostei</taxon>
        <taxon>Neoteleostei</taxon>
        <taxon>Acanthomorphata</taxon>
        <taxon>Eupercaria</taxon>
        <taxon>Perciformes</taxon>
        <taxon>Cottioidei</taxon>
        <taxon>Cottales</taxon>
        <taxon>Liparidae</taxon>
        <taxon>Liparis</taxon>
    </lineage>
</organism>
<comment type="caution">
    <text evidence="2">The sequence shown here is derived from an EMBL/GenBank/DDBJ whole genome shotgun (WGS) entry which is preliminary data.</text>
</comment>
<evidence type="ECO:0000256" key="1">
    <source>
        <dbReference type="SAM" id="MobiDB-lite"/>
    </source>
</evidence>
<proteinExistence type="predicted"/>
<reference evidence="2 3" key="1">
    <citation type="submission" date="2019-03" db="EMBL/GenBank/DDBJ databases">
        <title>First draft genome of Liparis tanakae, snailfish: a comprehensive survey of snailfish specific genes.</title>
        <authorList>
            <person name="Kim W."/>
            <person name="Song I."/>
            <person name="Jeong J.-H."/>
            <person name="Kim D."/>
            <person name="Kim S."/>
            <person name="Ryu S."/>
            <person name="Song J.Y."/>
            <person name="Lee S.K."/>
        </authorList>
    </citation>
    <scope>NUCLEOTIDE SEQUENCE [LARGE SCALE GENOMIC DNA]</scope>
    <source>
        <tissue evidence="2">Muscle</tissue>
    </source>
</reference>
<dbReference type="AlphaFoldDB" id="A0A4Z2FY78"/>
<dbReference type="Proteomes" id="UP000314294">
    <property type="component" value="Unassembled WGS sequence"/>
</dbReference>
<feature type="region of interest" description="Disordered" evidence="1">
    <location>
        <begin position="28"/>
        <end position="82"/>
    </location>
</feature>
<dbReference type="EMBL" id="SRLO01000844">
    <property type="protein sequence ID" value="TNN45494.1"/>
    <property type="molecule type" value="Genomic_DNA"/>
</dbReference>
<keyword evidence="3" id="KW-1185">Reference proteome</keyword>
<name>A0A4Z2FY78_9TELE</name>